<organism evidence="2">
    <name type="scientific">Klebsiella pneumoniae</name>
    <dbReference type="NCBI Taxonomy" id="573"/>
    <lineage>
        <taxon>Bacteria</taxon>
        <taxon>Pseudomonadati</taxon>
        <taxon>Pseudomonadota</taxon>
        <taxon>Gammaproteobacteria</taxon>
        <taxon>Enterobacterales</taxon>
        <taxon>Enterobacteriaceae</taxon>
        <taxon>Klebsiella/Raoultella group</taxon>
        <taxon>Klebsiella</taxon>
        <taxon>Klebsiella pneumoniae complex</taxon>
    </lineage>
</organism>
<reference evidence="2" key="1">
    <citation type="journal article" date="2013" name="Antimicrob. Agents Chemother.">
        <title>Characterization of a New blaOXA-48-Carrying Plasmid in Enterobacteriaceae.</title>
        <authorList>
            <person name="Berger S."/>
            <person name="Alauzet C."/>
            <person name="Aissa N."/>
            <person name="Henard S."/>
            <person name="Rabaud C."/>
            <person name="Bonnet R."/>
            <person name="Lozniewski A."/>
        </authorList>
    </citation>
    <scope>NUCLEOTIDE SEQUENCE</scope>
    <source>
        <plasmid evidence="2">pKPoxa-48N2</plasmid>
    </source>
</reference>
<evidence type="ECO:0000313" key="2">
    <source>
        <dbReference type="EMBL" id="AGL13099.1"/>
    </source>
</evidence>
<protein>
    <submittedName>
        <fullName evidence="2">Uncharacterized protein</fullName>
    </submittedName>
</protein>
<keyword evidence="2" id="KW-0614">Plasmid</keyword>
<dbReference type="EMBL" id="KC757417">
    <property type="protein sequence ID" value="AGL13099.1"/>
    <property type="molecule type" value="Genomic_DNA"/>
</dbReference>
<geneLocation type="plasmid" evidence="2">
    <name>pKPoxa-48N2</name>
</geneLocation>
<accession>R9R745</accession>
<name>R9R745_KLEPN</name>
<dbReference type="AlphaFoldDB" id="R9R745"/>
<evidence type="ECO:0000256" key="1">
    <source>
        <dbReference type="SAM" id="MobiDB-lite"/>
    </source>
</evidence>
<sequence length="373" mass="40856">MIILHGQQAPVTDPPVHQTGSDGRRKRGGDALRIPVDDFRYLREGGFQKGQQIVTFRRCQPLLSVRQADNLTVSQPLRMRICLHRKEMQTSRGSRQPPGAGEQQRCPAIRQRLTKLFRKREDFHATERAAGGKPAGYGFGGDGRHINSVGPASLAQHPVAVTQNKRVKGFFFHHYRLCPGYITPPRGGAICCQLFSNARTFAVSARRRITLSGTGRLRSRAVHSLSHNACSAVISRVSSRSTGTVTLCPFSFTWSISAITRPADTPDSSRCSSGIVSMRSSTALTSCSEKEYSIPSASASISAGVQIIRFSGVSAGYCSFSILQRSSRVPYMFSPQSRKLSSSISAILNASSIRTLRRRRLIPASRSASPSYR</sequence>
<feature type="region of interest" description="Disordered" evidence="1">
    <location>
        <begin position="1"/>
        <end position="29"/>
    </location>
</feature>
<proteinExistence type="predicted"/>